<dbReference type="AlphaFoldDB" id="A0AAV3T0E4"/>
<comment type="caution">
    <text evidence="2">The sequence shown here is derived from an EMBL/GenBank/DDBJ whole genome shotgun (WGS) entry which is preliminary data.</text>
</comment>
<dbReference type="RefSeq" id="WP_227261430.1">
    <property type="nucleotide sequence ID" value="NZ_BAAADU010000002.1"/>
</dbReference>
<name>A0AAV3T0E4_9EURY</name>
<keyword evidence="1" id="KW-1133">Transmembrane helix</keyword>
<evidence type="ECO:0008006" key="4">
    <source>
        <dbReference type="Google" id="ProtNLM"/>
    </source>
</evidence>
<keyword evidence="3" id="KW-1185">Reference proteome</keyword>
<dbReference type="GeneID" id="68572013"/>
<dbReference type="Proteomes" id="UP001500194">
    <property type="component" value="Unassembled WGS sequence"/>
</dbReference>
<evidence type="ECO:0000256" key="1">
    <source>
        <dbReference type="SAM" id="Phobius"/>
    </source>
</evidence>
<dbReference type="EMBL" id="BAAADU010000002">
    <property type="protein sequence ID" value="GAA0648363.1"/>
    <property type="molecule type" value="Genomic_DNA"/>
</dbReference>
<dbReference type="Pfam" id="PF25949">
    <property type="entry name" value="DUF7987"/>
    <property type="match status" value="1"/>
</dbReference>
<evidence type="ECO:0000313" key="3">
    <source>
        <dbReference type="Proteomes" id="UP001500194"/>
    </source>
</evidence>
<gene>
    <name evidence="2" type="ORF">GCM10009019_08630</name>
</gene>
<evidence type="ECO:0000313" key="2">
    <source>
        <dbReference type="EMBL" id="GAA0648363.1"/>
    </source>
</evidence>
<feature type="transmembrane region" description="Helical" evidence="1">
    <location>
        <begin position="33"/>
        <end position="54"/>
    </location>
</feature>
<organism evidence="2 3">
    <name type="scientific">Salarchaeum japonicum</name>
    <dbReference type="NCBI Taxonomy" id="555573"/>
    <lineage>
        <taxon>Archaea</taxon>
        <taxon>Methanobacteriati</taxon>
        <taxon>Methanobacteriota</taxon>
        <taxon>Stenosarchaea group</taxon>
        <taxon>Halobacteria</taxon>
        <taxon>Halobacteriales</taxon>
        <taxon>Halobacteriaceae</taxon>
    </lineage>
</organism>
<protein>
    <recommendedName>
        <fullName evidence="4">Cytochrome-ba3 oxidase subunit</fullName>
    </recommendedName>
</protein>
<keyword evidence="1" id="KW-0812">Transmembrane</keyword>
<reference evidence="2 3" key="1">
    <citation type="journal article" date="2019" name="Int. J. Syst. Evol. Microbiol.">
        <title>The Global Catalogue of Microorganisms (GCM) 10K type strain sequencing project: providing services to taxonomists for standard genome sequencing and annotation.</title>
        <authorList>
            <consortium name="The Broad Institute Genomics Platform"/>
            <consortium name="The Broad Institute Genome Sequencing Center for Infectious Disease"/>
            <person name="Wu L."/>
            <person name="Ma J."/>
        </authorList>
    </citation>
    <scope>NUCLEOTIDE SEQUENCE [LARGE SCALE GENOMIC DNA]</scope>
    <source>
        <strain evidence="2 3">JCM 16327</strain>
    </source>
</reference>
<sequence length="57" mass="6031">MVEFSRENQVITACAVVALTGWYVVTESTNSDLAAAAVLFGVGILAPLAINGYLDRE</sequence>
<dbReference type="InterPro" id="IPR058293">
    <property type="entry name" value="DUF7987"/>
</dbReference>
<accession>A0AAV3T0E4</accession>
<proteinExistence type="predicted"/>
<keyword evidence="1" id="KW-0472">Membrane</keyword>